<dbReference type="AlphaFoldDB" id="A0A6C1ECH8"/>
<evidence type="ECO:0000256" key="1">
    <source>
        <dbReference type="ARBA" id="ARBA00001954"/>
    </source>
</evidence>
<evidence type="ECO:0000313" key="8">
    <source>
        <dbReference type="EMBL" id="QID86553.1"/>
    </source>
</evidence>
<keyword evidence="4" id="KW-0223">Dioxygenase</keyword>
<dbReference type="Proteomes" id="UP000501346">
    <property type="component" value="Chromosome SeXII"/>
</dbReference>
<dbReference type="PANTHER" id="PTHR30468:SF1">
    <property type="entry name" value="ALPHA-KETOGLUTARATE-DEPENDENT SULFONATE DIOXYGENASE"/>
    <property type="match status" value="1"/>
</dbReference>
<dbReference type="InterPro" id="IPR003819">
    <property type="entry name" value="TauD/TfdA-like"/>
</dbReference>
<dbReference type="GO" id="GO:0044273">
    <property type="term" value="P:sulfur compound catabolic process"/>
    <property type="evidence" value="ECO:0007669"/>
    <property type="project" value="TreeGrafter"/>
</dbReference>
<reference evidence="8 9" key="1">
    <citation type="journal article" date="2019" name="BMC Genomics">
        <title>Chromosome level assembly and comparative genome analysis confirm lager-brewing yeasts originated from a single hybridization.</title>
        <authorList>
            <person name="Salazar A.N."/>
            <person name="Gorter de Vries A.R."/>
            <person name="van den Broek M."/>
            <person name="Brouwers N."/>
            <person name="de la Torre Cortes P."/>
            <person name="Kuijpers N.G.A."/>
            <person name="Daran J.G."/>
            <person name="Abeel T."/>
        </authorList>
    </citation>
    <scope>NUCLEOTIDE SEQUENCE [LARGE SCALE GENOMIC DNA]</scope>
    <source>
        <strain evidence="8 9">CBS 1483</strain>
    </source>
</reference>
<keyword evidence="5" id="KW-0560">Oxidoreductase</keyword>
<evidence type="ECO:0000259" key="7">
    <source>
        <dbReference type="Pfam" id="PF02668"/>
    </source>
</evidence>
<accession>A0A6C1ECH8</accession>
<dbReference type="FunFam" id="3.60.130.10:FF:000003">
    <property type="entry name" value="Alpha-ketoglutarate-dependent taurine dioxygenase"/>
    <property type="match status" value="1"/>
</dbReference>
<evidence type="ECO:0000256" key="5">
    <source>
        <dbReference type="ARBA" id="ARBA00023002"/>
    </source>
</evidence>
<feature type="domain" description="TauD/TfdA-like" evidence="7">
    <location>
        <begin position="115"/>
        <end position="385"/>
    </location>
</feature>
<comment type="similarity">
    <text evidence="2">Belongs to the TfdA dioxygenase family.</text>
</comment>
<dbReference type="Gene3D" id="3.60.130.10">
    <property type="entry name" value="Clavaminate synthase-like"/>
    <property type="match status" value="1"/>
</dbReference>
<dbReference type="OrthoDB" id="10257314at2759"/>
<comment type="cofactor">
    <cofactor evidence="1">
        <name>Fe(2+)</name>
        <dbReference type="ChEBI" id="CHEBI:29033"/>
    </cofactor>
</comment>
<evidence type="ECO:0000256" key="2">
    <source>
        <dbReference type="ARBA" id="ARBA00005896"/>
    </source>
</evidence>
<evidence type="ECO:0000256" key="4">
    <source>
        <dbReference type="ARBA" id="ARBA00022964"/>
    </source>
</evidence>
<evidence type="ECO:0000256" key="3">
    <source>
        <dbReference type="ARBA" id="ARBA00022723"/>
    </source>
</evidence>
<dbReference type="EMBL" id="CP049009">
    <property type="protein sequence ID" value="QID86553.1"/>
    <property type="molecule type" value="Genomic_DNA"/>
</dbReference>
<dbReference type="SUPFAM" id="SSF51197">
    <property type="entry name" value="Clavaminate synthase-like"/>
    <property type="match status" value="1"/>
</dbReference>
<organism evidence="8 9">
    <name type="scientific">Saccharomyces pastorianus</name>
    <name type="common">Lager yeast</name>
    <name type="synonym">Saccharomyces cerevisiae x Saccharomyces eubayanus</name>
    <dbReference type="NCBI Taxonomy" id="27292"/>
    <lineage>
        <taxon>Eukaryota</taxon>
        <taxon>Fungi</taxon>
        <taxon>Dikarya</taxon>
        <taxon>Ascomycota</taxon>
        <taxon>Saccharomycotina</taxon>
        <taxon>Saccharomycetes</taxon>
        <taxon>Saccharomycetales</taxon>
        <taxon>Saccharomycetaceae</taxon>
        <taxon>Saccharomyces</taxon>
    </lineage>
</organism>
<gene>
    <name evidence="8" type="primary">JLP1_2</name>
    <name evidence="8" type="ORF">GRS66_009187</name>
</gene>
<evidence type="ECO:0000313" key="9">
    <source>
        <dbReference type="Proteomes" id="UP000501346"/>
    </source>
</evidence>
<dbReference type="GO" id="GO:0000907">
    <property type="term" value="F:sulfonate dioxygenase activity"/>
    <property type="evidence" value="ECO:0007669"/>
    <property type="project" value="TreeGrafter"/>
</dbReference>
<dbReference type="Pfam" id="PF02668">
    <property type="entry name" value="TauD"/>
    <property type="match status" value="1"/>
</dbReference>
<dbReference type="PANTHER" id="PTHR30468">
    <property type="entry name" value="ALPHA-KETOGLUTARATE-DEPENDENT SULFONATE DIOXYGENASE"/>
    <property type="match status" value="1"/>
</dbReference>
<proteinExistence type="inferred from homology"/>
<keyword evidence="9" id="KW-1185">Reference proteome</keyword>
<name>A0A6C1ECH8_SACPS</name>
<evidence type="ECO:0000256" key="6">
    <source>
        <dbReference type="ARBA" id="ARBA00023004"/>
    </source>
</evidence>
<sequence>MSPPTALISTPIYSPDSQIEDVTTAVDNLHYNSKLSYGNFDTHFYAGQDEVSPTGLLKIRNSYRKKSKYPDYLPTWDPTEKHEPLKFHTYQDPALRADVDFPNLFTKERIGQTKVKKVTPKFGLEISGTQLTDLSDPAKDELALLVAQKGVVIFRDQNFADEGPEYVTQYGSHFGKLHIHQTSGHPQKVPELHITFRRPDADEFARVFKDSTTSRGWHTDVSYELQPPSYTFFTVVEGPDGGGDTLFADTIEAFNRLSKPFQDFLSTLHVIHSSKEQAENSQSQGGVQRRLPVTHIHPLVRVHPVLKKKCLYVNRAFSRKIVELKRQESDSLLEFLYDLVESSQDLQLRAKWEPRTVVVWDNRRVQHSAVIDWEEPIHRHAFRITPQAERPVEDLKFLNDENYYPSSQTLNI</sequence>
<dbReference type="GO" id="GO:0046872">
    <property type="term" value="F:metal ion binding"/>
    <property type="evidence" value="ECO:0007669"/>
    <property type="project" value="UniProtKB-KW"/>
</dbReference>
<keyword evidence="6" id="KW-0408">Iron</keyword>
<protein>
    <submittedName>
        <fullName evidence="8">DnaJ-like protein</fullName>
    </submittedName>
</protein>
<keyword evidence="3" id="KW-0479">Metal-binding</keyword>
<dbReference type="InterPro" id="IPR051323">
    <property type="entry name" value="AtsK-like"/>
</dbReference>
<dbReference type="GO" id="GO:0005737">
    <property type="term" value="C:cytoplasm"/>
    <property type="evidence" value="ECO:0007669"/>
    <property type="project" value="TreeGrafter"/>
</dbReference>
<dbReference type="InterPro" id="IPR042098">
    <property type="entry name" value="TauD-like_sf"/>
</dbReference>